<gene>
    <name evidence="2" type="ORF">T11_3084</name>
</gene>
<feature type="region of interest" description="Disordered" evidence="1">
    <location>
        <begin position="12"/>
        <end position="99"/>
    </location>
</feature>
<feature type="compositionally biased region" description="Basic and acidic residues" evidence="1">
    <location>
        <begin position="53"/>
        <end position="64"/>
    </location>
</feature>
<evidence type="ECO:0000313" key="3">
    <source>
        <dbReference type="Proteomes" id="UP000055024"/>
    </source>
</evidence>
<feature type="compositionally biased region" description="Polar residues" evidence="1">
    <location>
        <begin position="22"/>
        <end position="52"/>
    </location>
</feature>
<dbReference type="AlphaFoldDB" id="A0A0V1I1G1"/>
<evidence type="ECO:0000313" key="2">
    <source>
        <dbReference type="EMBL" id="KRZ16669.1"/>
    </source>
</evidence>
<sequence length="99" mass="11382">MHILDHSLLIISSSSTSGGDDNQNVRLSQNGCHSTSDSCNDGHNRFTSQSPNHRYEPFHSRSSEMKQPASFHHIQDRKVHQRKNHWHEIDEPSRSKPEV</sequence>
<dbReference type="Proteomes" id="UP000055024">
    <property type="component" value="Unassembled WGS sequence"/>
</dbReference>
<keyword evidence="3" id="KW-1185">Reference proteome</keyword>
<proteinExistence type="predicted"/>
<reference evidence="2 3" key="1">
    <citation type="submission" date="2015-01" db="EMBL/GenBank/DDBJ databases">
        <title>Evolution of Trichinella species and genotypes.</title>
        <authorList>
            <person name="Korhonen P.K."/>
            <person name="Edoardo P."/>
            <person name="Giuseppe L.R."/>
            <person name="Gasser R.B."/>
        </authorList>
    </citation>
    <scope>NUCLEOTIDE SEQUENCE [LARGE SCALE GENOMIC DNA]</scope>
    <source>
        <strain evidence="2">ISS1029</strain>
    </source>
</reference>
<evidence type="ECO:0000256" key="1">
    <source>
        <dbReference type="SAM" id="MobiDB-lite"/>
    </source>
</evidence>
<comment type="caution">
    <text evidence="2">The sequence shown here is derived from an EMBL/GenBank/DDBJ whole genome shotgun (WGS) entry which is preliminary data.</text>
</comment>
<protein>
    <submittedName>
        <fullName evidence="2">Uncharacterized protein</fullName>
    </submittedName>
</protein>
<accession>A0A0V1I1G1</accession>
<name>A0A0V1I1G1_9BILA</name>
<feature type="compositionally biased region" description="Low complexity" evidence="1">
    <location>
        <begin position="12"/>
        <end position="21"/>
    </location>
</feature>
<dbReference type="EMBL" id="JYDP01000010">
    <property type="protein sequence ID" value="KRZ16669.1"/>
    <property type="molecule type" value="Genomic_DNA"/>
</dbReference>
<feature type="compositionally biased region" description="Basic and acidic residues" evidence="1">
    <location>
        <begin position="86"/>
        <end position="99"/>
    </location>
</feature>
<organism evidence="2 3">
    <name type="scientific">Trichinella zimbabwensis</name>
    <dbReference type="NCBI Taxonomy" id="268475"/>
    <lineage>
        <taxon>Eukaryota</taxon>
        <taxon>Metazoa</taxon>
        <taxon>Ecdysozoa</taxon>
        <taxon>Nematoda</taxon>
        <taxon>Enoplea</taxon>
        <taxon>Dorylaimia</taxon>
        <taxon>Trichinellida</taxon>
        <taxon>Trichinellidae</taxon>
        <taxon>Trichinella</taxon>
    </lineage>
</organism>